<reference evidence="4" key="1">
    <citation type="journal article" date="2019" name="Int. J. Syst. Evol. Microbiol.">
        <title>The Global Catalogue of Microorganisms (GCM) 10K type strain sequencing project: providing services to taxonomists for standard genome sequencing and annotation.</title>
        <authorList>
            <consortium name="The Broad Institute Genomics Platform"/>
            <consortium name="The Broad Institute Genome Sequencing Center for Infectious Disease"/>
            <person name="Wu L."/>
            <person name="Ma J."/>
        </authorList>
    </citation>
    <scope>NUCLEOTIDE SEQUENCE [LARGE SCALE GENOMIC DNA]</scope>
    <source>
        <strain evidence="4">JCM 16022</strain>
    </source>
</reference>
<dbReference type="RefSeq" id="WP_344149292.1">
    <property type="nucleotide sequence ID" value="NZ_BAAAQR010000003.1"/>
</dbReference>
<evidence type="ECO:0008006" key="5">
    <source>
        <dbReference type="Google" id="ProtNLM"/>
    </source>
</evidence>
<organism evidence="3 4">
    <name type="scientific">Nocardioides koreensis</name>
    <dbReference type="NCBI Taxonomy" id="433651"/>
    <lineage>
        <taxon>Bacteria</taxon>
        <taxon>Bacillati</taxon>
        <taxon>Actinomycetota</taxon>
        <taxon>Actinomycetes</taxon>
        <taxon>Propionibacteriales</taxon>
        <taxon>Nocardioidaceae</taxon>
        <taxon>Nocardioides</taxon>
    </lineage>
</organism>
<proteinExistence type="inferred from homology"/>
<sequence length="138" mass="15441">MRRRAFVLVNRVANVVVRRLGLRRFRGGDLLLLTTVGRRTGQPRTTPLLYLAEQDRWIVVASNGGADWEPGWWLNLRAGSPGTVKINGTATPVSGTEIDGPEREEMWARLNADVFDYESYQRKVSRRLAVVALAPVPA</sequence>
<comment type="similarity">
    <text evidence="1">Belongs to the F420H(2)-dependent quinone reductase family.</text>
</comment>
<evidence type="ECO:0000256" key="2">
    <source>
        <dbReference type="ARBA" id="ARBA00049106"/>
    </source>
</evidence>
<dbReference type="InterPro" id="IPR012349">
    <property type="entry name" value="Split_barrel_FMN-bd"/>
</dbReference>
<dbReference type="Proteomes" id="UP001501771">
    <property type="component" value="Unassembled WGS sequence"/>
</dbReference>
<dbReference type="EMBL" id="BAAAQR010000003">
    <property type="protein sequence ID" value="GAA2142121.1"/>
    <property type="molecule type" value="Genomic_DNA"/>
</dbReference>
<dbReference type="Gene3D" id="2.30.110.10">
    <property type="entry name" value="Electron Transport, Fmn-binding Protein, Chain A"/>
    <property type="match status" value="1"/>
</dbReference>
<protein>
    <recommendedName>
        <fullName evidence="5">Nitroreductase family deazaflavin-dependent oxidoreductase</fullName>
    </recommendedName>
</protein>
<evidence type="ECO:0000313" key="4">
    <source>
        <dbReference type="Proteomes" id="UP001501771"/>
    </source>
</evidence>
<comment type="caution">
    <text evidence="3">The sequence shown here is derived from an EMBL/GenBank/DDBJ whole genome shotgun (WGS) entry which is preliminary data.</text>
</comment>
<dbReference type="InterPro" id="IPR004378">
    <property type="entry name" value="F420H2_quin_Rdtase"/>
</dbReference>
<dbReference type="SUPFAM" id="SSF50475">
    <property type="entry name" value="FMN-binding split barrel"/>
    <property type="match status" value="1"/>
</dbReference>
<evidence type="ECO:0000313" key="3">
    <source>
        <dbReference type="EMBL" id="GAA2142121.1"/>
    </source>
</evidence>
<gene>
    <name evidence="3" type="ORF">GCM10009844_13000</name>
</gene>
<comment type="catalytic activity">
    <reaction evidence="2">
        <text>oxidized coenzyme F420-(gamma-L-Glu)(n) + a quinol + H(+) = reduced coenzyme F420-(gamma-L-Glu)(n) + a quinone</text>
        <dbReference type="Rhea" id="RHEA:39663"/>
        <dbReference type="Rhea" id="RHEA-COMP:12939"/>
        <dbReference type="Rhea" id="RHEA-COMP:14378"/>
        <dbReference type="ChEBI" id="CHEBI:15378"/>
        <dbReference type="ChEBI" id="CHEBI:24646"/>
        <dbReference type="ChEBI" id="CHEBI:132124"/>
        <dbReference type="ChEBI" id="CHEBI:133980"/>
        <dbReference type="ChEBI" id="CHEBI:139511"/>
    </reaction>
</comment>
<dbReference type="Pfam" id="PF04075">
    <property type="entry name" value="F420H2_quin_red"/>
    <property type="match status" value="1"/>
</dbReference>
<name>A0ABP5L824_9ACTN</name>
<evidence type="ECO:0000256" key="1">
    <source>
        <dbReference type="ARBA" id="ARBA00008710"/>
    </source>
</evidence>
<accession>A0ABP5L824</accession>
<dbReference type="PANTHER" id="PTHR39428">
    <property type="entry name" value="F420H(2)-DEPENDENT QUINONE REDUCTASE RV1261C"/>
    <property type="match status" value="1"/>
</dbReference>
<dbReference type="PANTHER" id="PTHR39428:SF1">
    <property type="entry name" value="F420H(2)-DEPENDENT QUINONE REDUCTASE RV1261C"/>
    <property type="match status" value="1"/>
</dbReference>
<dbReference type="NCBIfam" id="TIGR00026">
    <property type="entry name" value="hi_GC_TIGR00026"/>
    <property type="match status" value="1"/>
</dbReference>
<keyword evidence="4" id="KW-1185">Reference proteome</keyword>